<keyword evidence="8" id="KW-1185">Reference proteome</keyword>
<keyword evidence="4 7" id="KW-0456">Lyase</keyword>
<dbReference type="InterPro" id="IPR045865">
    <property type="entry name" value="ACT-like_dom_sf"/>
</dbReference>
<gene>
    <name evidence="7" type="ORF">K0U00_48920</name>
</gene>
<dbReference type="InterPro" id="IPR050147">
    <property type="entry name" value="Ser/Thr_Dehydratase"/>
</dbReference>
<name>A0ABS7CNB5_9BACL</name>
<evidence type="ECO:0000313" key="8">
    <source>
        <dbReference type="Proteomes" id="UP001519887"/>
    </source>
</evidence>
<dbReference type="EMBL" id="JAHZIK010003482">
    <property type="protein sequence ID" value="MBW7462001.1"/>
    <property type="molecule type" value="Genomic_DNA"/>
</dbReference>
<dbReference type="PANTHER" id="PTHR48078:SF11">
    <property type="entry name" value="THREONINE DEHYDRATASE, MITOCHONDRIAL"/>
    <property type="match status" value="1"/>
</dbReference>
<comment type="cofactor">
    <cofactor evidence="1">
        <name>pyridoxal 5'-phosphate</name>
        <dbReference type="ChEBI" id="CHEBI:597326"/>
    </cofactor>
</comment>
<evidence type="ECO:0000256" key="3">
    <source>
        <dbReference type="ARBA" id="ARBA00022898"/>
    </source>
</evidence>
<keyword evidence="2" id="KW-0028">Amino-acid biosynthesis</keyword>
<evidence type="ECO:0000313" key="7">
    <source>
        <dbReference type="EMBL" id="MBW7462001.1"/>
    </source>
</evidence>
<evidence type="ECO:0000256" key="1">
    <source>
        <dbReference type="ARBA" id="ARBA00001933"/>
    </source>
</evidence>
<proteinExistence type="predicted"/>
<evidence type="ECO:0000256" key="5">
    <source>
        <dbReference type="ARBA" id="ARBA00029440"/>
    </source>
</evidence>
<dbReference type="InterPro" id="IPR001721">
    <property type="entry name" value="TD_ACT-like"/>
</dbReference>
<dbReference type="SUPFAM" id="SSF55021">
    <property type="entry name" value="ACT-like"/>
    <property type="match status" value="1"/>
</dbReference>
<dbReference type="GO" id="GO:0004794">
    <property type="term" value="F:threonine deaminase activity"/>
    <property type="evidence" value="ECO:0007669"/>
    <property type="project" value="UniProtKB-EC"/>
</dbReference>
<reference evidence="7 8" key="1">
    <citation type="submission" date="2021-07" db="EMBL/GenBank/DDBJ databases">
        <title>Paenibacillus radiodurans sp. nov., isolated from the southeastern edge of Tengger Desert.</title>
        <authorList>
            <person name="Zhang G."/>
        </authorList>
    </citation>
    <scope>NUCLEOTIDE SEQUENCE [LARGE SCALE GENOMIC DNA]</scope>
    <source>
        <strain evidence="7 8">CCM 7311</strain>
    </source>
</reference>
<organism evidence="7 8">
    <name type="scientific">Paenibacillus sepulcri</name>
    <dbReference type="NCBI Taxonomy" id="359917"/>
    <lineage>
        <taxon>Bacteria</taxon>
        <taxon>Bacillati</taxon>
        <taxon>Bacillota</taxon>
        <taxon>Bacilli</taxon>
        <taxon>Bacillales</taxon>
        <taxon>Paenibacillaceae</taxon>
        <taxon>Paenibacillus</taxon>
    </lineage>
</organism>
<feature type="domain" description="ACT-like" evidence="6">
    <location>
        <begin position="42"/>
        <end position="116"/>
    </location>
</feature>
<feature type="non-terminal residue" evidence="7">
    <location>
        <position position="1"/>
    </location>
</feature>
<keyword evidence="3" id="KW-0663">Pyridoxal phosphate</keyword>
<dbReference type="Gene3D" id="3.40.1020.10">
    <property type="entry name" value="Biosynthetic Threonine Deaminase, Domain 3"/>
    <property type="match status" value="1"/>
</dbReference>
<comment type="pathway">
    <text evidence="5">Amino-acid biosynthesis.</text>
</comment>
<dbReference type="InterPro" id="IPR038110">
    <property type="entry name" value="TD_ACT-like_sf"/>
</dbReference>
<evidence type="ECO:0000259" key="6">
    <source>
        <dbReference type="PROSITE" id="PS51672"/>
    </source>
</evidence>
<dbReference type="EC" id="4.3.1.19" evidence="7"/>
<protein>
    <submittedName>
        <fullName evidence="7">Threonine dehydratase</fullName>
        <ecNumber evidence="7">4.3.1.19</ecNumber>
    </submittedName>
</protein>
<dbReference type="Pfam" id="PF00585">
    <property type="entry name" value="Thr_dehydrat_C"/>
    <property type="match status" value="1"/>
</dbReference>
<comment type="caution">
    <text evidence="7">The sequence shown here is derived from an EMBL/GenBank/DDBJ whole genome shotgun (WGS) entry which is preliminary data.</text>
</comment>
<dbReference type="PANTHER" id="PTHR48078">
    <property type="entry name" value="THREONINE DEHYDRATASE, MITOCHONDRIAL-RELATED"/>
    <property type="match status" value="1"/>
</dbReference>
<accession>A0ABS7CNB5</accession>
<evidence type="ECO:0000256" key="4">
    <source>
        <dbReference type="ARBA" id="ARBA00023239"/>
    </source>
</evidence>
<dbReference type="PROSITE" id="PS51672">
    <property type="entry name" value="ACT_LIKE"/>
    <property type="match status" value="1"/>
</dbReference>
<sequence length="125" mass="14694">LDLYRDQIAGKTVVCIISGGNNDVDRMQEIKERSLIFEGLKHYFMVNFPQRAGALREFLDEVLGPEDDITRFEYTKKHNKDNGPALVGIELKHREDYEPLVERMRRKDLQFLELNKDPLLYNLLI</sequence>
<dbReference type="Proteomes" id="UP001519887">
    <property type="component" value="Unassembled WGS sequence"/>
</dbReference>
<evidence type="ECO:0000256" key="2">
    <source>
        <dbReference type="ARBA" id="ARBA00022605"/>
    </source>
</evidence>